<feature type="transmembrane region" description="Helical" evidence="1">
    <location>
        <begin position="118"/>
        <end position="142"/>
    </location>
</feature>
<comment type="caution">
    <text evidence="2">The sequence shown here is derived from an EMBL/GenBank/DDBJ whole genome shotgun (WGS) entry which is preliminary data.</text>
</comment>
<gene>
    <name evidence="2" type="ORF">IMSAGC017_01740</name>
</gene>
<evidence type="ECO:0000256" key="1">
    <source>
        <dbReference type="SAM" id="Phobius"/>
    </source>
</evidence>
<keyword evidence="1" id="KW-1133">Transmembrane helix</keyword>
<name>A0A829ZCU6_9FIRM</name>
<accession>A0A829ZCU6</accession>
<feature type="transmembrane region" description="Helical" evidence="1">
    <location>
        <begin position="78"/>
        <end position="98"/>
    </location>
</feature>
<proteinExistence type="predicted"/>
<dbReference type="Proteomes" id="UP000490821">
    <property type="component" value="Unassembled WGS sequence"/>
</dbReference>
<sequence length="143" mass="16736">MGRLNTRYIIYIIKTKFLKLIPYKYRKPFLLVFALVSLYGYFKFMIVLSARFLGVPSSYLLSVQKMVTDLIRLFEKSFGFGGSIFVLAILFFILMYKYTRPVAKKGSSDSKEYRSKSLYYEINSIISMLYIVIAVLAFLPFFI</sequence>
<organism evidence="2 3">
    <name type="scientific">Thomasclavelia cocleata</name>
    <dbReference type="NCBI Taxonomy" id="69824"/>
    <lineage>
        <taxon>Bacteria</taxon>
        <taxon>Bacillati</taxon>
        <taxon>Bacillota</taxon>
        <taxon>Erysipelotrichia</taxon>
        <taxon>Erysipelotrichales</taxon>
        <taxon>Coprobacillaceae</taxon>
        <taxon>Thomasclavelia</taxon>
    </lineage>
</organism>
<evidence type="ECO:0000313" key="2">
    <source>
        <dbReference type="EMBL" id="GFI41695.1"/>
    </source>
</evidence>
<dbReference type="RefSeq" id="WP_172472921.1">
    <property type="nucleotide sequence ID" value="NZ_BLMI01000211.1"/>
</dbReference>
<reference evidence="2 3" key="1">
    <citation type="journal article" date="2020" name="Microbiome">
        <title>Single-cell genomics of uncultured bacteria reveals dietary fiber responders in the mouse gut microbiota.</title>
        <authorList>
            <person name="Chijiiwa R."/>
            <person name="Hosokawa M."/>
            <person name="Kogawa M."/>
            <person name="Nishikawa Y."/>
            <person name="Ide K."/>
            <person name="Sakanashi C."/>
            <person name="Takahashi K."/>
            <person name="Takeyama H."/>
        </authorList>
    </citation>
    <scope>NUCLEOTIDE SEQUENCE [LARGE SCALE GENOMIC DNA]</scope>
    <source>
        <strain evidence="2">IMSAGC_017</strain>
    </source>
</reference>
<keyword evidence="1" id="KW-0812">Transmembrane</keyword>
<feature type="transmembrane region" description="Helical" evidence="1">
    <location>
        <begin position="29"/>
        <end position="53"/>
    </location>
</feature>
<dbReference type="AlphaFoldDB" id="A0A829ZCU6"/>
<keyword evidence="1" id="KW-0472">Membrane</keyword>
<dbReference type="EMBL" id="BLMI01000211">
    <property type="protein sequence ID" value="GFI41695.1"/>
    <property type="molecule type" value="Genomic_DNA"/>
</dbReference>
<evidence type="ECO:0000313" key="3">
    <source>
        <dbReference type="Proteomes" id="UP000490821"/>
    </source>
</evidence>
<protein>
    <submittedName>
        <fullName evidence="2">Uncharacterized protein</fullName>
    </submittedName>
</protein>